<dbReference type="GO" id="GO:0016787">
    <property type="term" value="F:hydrolase activity"/>
    <property type="evidence" value="ECO:0007669"/>
    <property type="project" value="UniProtKB-KW"/>
</dbReference>
<dbReference type="InterPro" id="IPR010126">
    <property type="entry name" value="Esterase_phb"/>
</dbReference>
<dbReference type="GO" id="GO:0005576">
    <property type="term" value="C:extracellular region"/>
    <property type="evidence" value="ECO:0007669"/>
    <property type="project" value="InterPro"/>
</dbReference>
<dbReference type="STRING" id="106370.Francci3_4460"/>
<evidence type="ECO:0000256" key="1">
    <source>
        <dbReference type="ARBA" id="ARBA00022729"/>
    </source>
</evidence>
<dbReference type="Pfam" id="PF10503">
    <property type="entry name" value="Esterase_PHB"/>
    <property type="match status" value="1"/>
</dbReference>
<accession>Q2J4I6</accession>
<dbReference type="PANTHER" id="PTHR43037:SF1">
    <property type="entry name" value="BLL1128 PROTEIN"/>
    <property type="match status" value="1"/>
</dbReference>
<evidence type="ECO:0000313" key="4">
    <source>
        <dbReference type="Proteomes" id="UP000001937"/>
    </source>
</evidence>
<keyword evidence="4" id="KW-1185">Reference proteome</keyword>
<dbReference type="EMBL" id="CP000249">
    <property type="protein sequence ID" value="ABD13806.1"/>
    <property type="molecule type" value="Genomic_DNA"/>
</dbReference>
<dbReference type="Proteomes" id="UP000001937">
    <property type="component" value="Chromosome"/>
</dbReference>
<keyword evidence="1" id="KW-0732">Signal</keyword>
<dbReference type="PhylomeDB" id="Q2J4I6"/>
<dbReference type="InterPro" id="IPR029058">
    <property type="entry name" value="AB_hydrolase_fold"/>
</dbReference>
<name>Q2J4I6_FRACC</name>
<proteinExistence type="predicted"/>
<keyword evidence="2" id="KW-0378">Hydrolase</keyword>
<dbReference type="RefSeq" id="WP_011438814.1">
    <property type="nucleotide sequence ID" value="NC_007777.1"/>
</dbReference>
<dbReference type="PROSITE" id="PS51257">
    <property type="entry name" value="PROKAR_LIPOPROTEIN"/>
    <property type="match status" value="1"/>
</dbReference>
<dbReference type="SUPFAM" id="SSF53474">
    <property type="entry name" value="alpha/beta-Hydrolases"/>
    <property type="match status" value="1"/>
</dbReference>
<dbReference type="OrthoDB" id="9767239at2"/>
<evidence type="ECO:0000256" key="2">
    <source>
        <dbReference type="ARBA" id="ARBA00022801"/>
    </source>
</evidence>
<sequence>MIIRFPRTSWLLAVFVAGAVALTGCSGPLRRSAAGPAEPASTATASTPAAVPVGSSVRSINVGGATRAYRLYRPPTLPARAPLVVMIHGGFGGAEQAENSYGWDAEADRGHFLVAYPEGQNHAWSVGGGCCGKPGATGVDDVAFITGMVAAIQAAVPVDTARIYATGISNGGMMDYRLACDTTIFAAIGPDSATLLGTCPAPRPISVIAIHGTADHTVRYYGGEGDGVAKINGPAVPFVNAMWRTADHCATPATTTTESVTTFIATCPQGRAVELVTIAGAGHQWPGGARHPTAERILHLDPPSTALNATATIWAFFTHQAR</sequence>
<protein>
    <submittedName>
        <fullName evidence="3">Polyhydroxybutyrate depolymerase</fullName>
    </submittedName>
</protein>
<gene>
    <name evidence="3" type="ordered locus">Francci3_4460</name>
</gene>
<reference evidence="3 4" key="1">
    <citation type="journal article" date="2007" name="Genome Res.">
        <title>Genome characteristics of facultatively symbiotic Frankia sp. strains reflect host range and host plant biogeography.</title>
        <authorList>
            <person name="Normand P."/>
            <person name="Lapierre P."/>
            <person name="Tisa L.S."/>
            <person name="Gogarten J.P."/>
            <person name="Alloisio N."/>
            <person name="Bagnarol E."/>
            <person name="Bassi C.A."/>
            <person name="Berry A.M."/>
            <person name="Bickhart D.M."/>
            <person name="Choisne N."/>
            <person name="Couloux A."/>
            <person name="Cournoyer B."/>
            <person name="Cruveiller S."/>
            <person name="Daubin V."/>
            <person name="Demange N."/>
            <person name="Francino M.P."/>
            <person name="Goltsman E."/>
            <person name="Huang Y."/>
            <person name="Kopp O.R."/>
            <person name="Labarre L."/>
            <person name="Lapidus A."/>
            <person name="Lavire C."/>
            <person name="Marechal J."/>
            <person name="Martinez M."/>
            <person name="Mastronunzio J.E."/>
            <person name="Mullin B.C."/>
            <person name="Niemann J."/>
            <person name="Pujic P."/>
            <person name="Rawnsley T."/>
            <person name="Rouy Z."/>
            <person name="Schenowitz C."/>
            <person name="Sellstedt A."/>
            <person name="Tavares F."/>
            <person name="Tomkins J.P."/>
            <person name="Vallenet D."/>
            <person name="Valverde C."/>
            <person name="Wall L.G."/>
            <person name="Wang Y."/>
            <person name="Medigue C."/>
            <person name="Benson D.R."/>
        </authorList>
    </citation>
    <scope>NUCLEOTIDE SEQUENCE [LARGE SCALE GENOMIC DNA]</scope>
    <source>
        <strain evidence="4">DSM 45818 / CECT 9043 / CcI3</strain>
    </source>
</reference>
<dbReference type="InterPro" id="IPR050955">
    <property type="entry name" value="Plant_Biomass_Hydrol_Est"/>
</dbReference>
<dbReference type="eggNOG" id="COG3509">
    <property type="taxonomic scope" value="Bacteria"/>
</dbReference>
<evidence type="ECO:0000313" key="3">
    <source>
        <dbReference type="EMBL" id="ABD13806.1"/>
    </source>
</evidence>
<dbReference type="HOGENOM" id="CLU_027551_4_0_11"/>
<organism evidence="3 4">
    <name type="scientific">Frankia casuarinae (strain DSM 45818 / CECT 9043 / HFP020203 / CcI3)</name>
    <dbReference type="NCBI Taxonomy" id="106370"/>
    <lineage>
        <taxon>Bacteria</taxon>
        <taxon>Bacillati</taxon>
        <taxon>Actinomycetota</taxon>
        <taxon>Actinomycetes</taxon>
        <taxon>Frankiales</taxon>
        <taxon>Frankiaceae</taxon>
        <taxon>Frankia</taxon>
    </lineage>
</organism>
<dbReference type="KEGG" id="fra:Francci3_4460"/>
<dbReference type="PANTHER" id="PTHR43037">
    <property type="entry name" value="UNNAMED PRODUCT-RELATED"/>
    <property type="match status" value="1"/>
</dbReference>
<dbReference type="Gene3D" id="3.40.50.1820">
    <property type="entry name" value="alpha/beta hydrolase"/>
    <property type="match status" value="1"/>
</dbReference>
<dbReference type="AlphaFoldDB" id="Q2J4I6"/>